<feature type="region of interest" description="Disordered" evidence="1">
    <location>
        <begin position="1"/>
        <end position="42"/>
    </location>
</feature>
<organism evidence="2">
    <name type="scientific">marine sediment metagenome</name>
    <dbReference type="NCBI Taxonomy" id="412755"/>
    <lineage>
        <taxon>unclassified sequences</taxon>
        <taxon>metagenomes</taxon>
        <taxon>ecological metagenomes</taxon>
    </lineage>
</organism>
<protein>
    <recommendedName>
        <fullName evidence="3">DUF3008 domain-containing protein</fullName>
    </recommendedName>
</protein>
<reference evidence="2" key="1">
    <citation type="journal article" date="2015" name="Nature">
        <title>Complex archaea that bridge the gap between prokaryotes and eukaryotes.</title>
        <authorList>
            <person name="Spang A."/>
            <person name="Saw J.H."/>
            <person name="Jorgensen S.L."/>
            <person name="Zaremba-Niedzwiedzka K."/>
            <person name="Martijn J."/>
            <person name="Lind A.E."/>
            <person name="van Eijk R."/>
            <person name="Schleper C."/>
            <person name="Guy L."/>
            <person name="Ettema T.J."/>
        </authorList>
    </citation>
    <scope>NUCLEOTIDE SEQUENCE</scope>
</reference>
<dbReference type="EMBL" id="LAZR01000295">
    <property type="protein sequence ID" value="KKN76447.1"/>
    <property type="molecule type" value="Genomic_DNA"/>
</dbReference>
<evidence type="ECO:0000313" key="2">
    <source>
        <dbReference type="EMBL" id="KKN76447.1"/>
    </source>
</evidence>
<evidence type="ECO:0000256" key="1">
    <source>
        <dbReference type="SAM" id="MobiDB-lite"/>
    </source>
</evidence>
<comment type="caution">
    <text evidence="2">The sequence shown here is derived from an EMBL/GenBank/DDBJ whole genome shotgun (WGS) entry which is preliminary data.</text>
</comment>
<evidence type="ECO:0008006" key="3">
    <source>
        <dbReference type="Google" id="ProtNLM"/>
    </source>
</evidence>
<accession>A0A0F9TNE9</accession>
<dbReference type="AlphaFoldDB" id="A0A0F9TNE9"/>
<sequence>MPPKSEKQRKFMGADLQRKREGKKTKTDMTEKQLRDFAKKRK</sequence>
<gene>
    <name evidence="2" type="ORF">LCGC14_0369560</name>
</gene>
<name>A0A0F9TNE9_9ZZZZ</name>
<feature type="compositionally biased region" description="Basic and acidic residues" evidence="1">
    <location>
        <begin position="16"/>
        <end position="42"/>
    </location>
</feature>
<proteinExistence type="predicted"/>